<dbReference type="AlphaFoldDB" id="A0A9X4P0Q5"/>
<keyword evidence="2" id="KW-1185">Reference proteome</keyword>
<evidence type="ECO:0000313" key="2">
    <source>
        <dbReference type="Proteomes" id="UP001153199"/>
    </source>
</evidence>
<dbReference type="EMBL" id="JAMWFV010000101">
    <property type="protein sequence ID" value="MDG6146361.1"/>
    <property type="molecule type" value="Genomic_DNA"/>
</dbReference>
<evidence type="ECO:0000313" key="1">
    <source>
        <dbReference type="EMBL" id="MDG6146361.1"/>
    </source>
</evidence>
<organism evidence="1 2">
    <name type="scientific">Lactococcus formosensis</name>
    <dbReference type="NCBI Taxonomy" id="1281486"/>
    <lineage>
        <taxon>Bacteria</taxon>
        <taxon>Bacillati</taxon>
        <taxon>Bacillota</taxon>
        <taxon>Bacilli</taxon>
        <taxon>Lactobacillales</taxon>
        <taxon>Streptococcaceae</taxon>
        <taxon>Lactococcus</taxon>
    </lineage>
</organism>
<name>A0A9X4P0Q5_9LACT</name>
<protein>
    <submittedName>
        <fullName evidence="1">Peptide ABC transporter substrate-binding protein</fullName>
    </submittedName>
</protein>
<dbReference type="Proteomes" id="UP001153199">
    <property type="component" value="Unassembled WGS sequence"/>
</dbReference>
<reference evidence="1" key="1">
    <citation type="submission" date="2022-06" db="EMBL/GenBank/DDBJ databases">
        <title>Lactococcus from bovine mastitis in China.</title>
        <authorList>
            <person name="Lin Y."/>
            <person name="Han B."/>
        </authorList>
    </citation>
    <scope>NUCLEOTIDE SEQUENCE</scope>
    <source>
        <strain evidence="1">Ningxia-I-26</strain>
    </source>
</reference>
<dbReference type="InterPro" id="IPR007487">
    <property type="entry name" value="ABC_transpt-TYRBP-like"/>
</dbReference>
<dbReference type="Gene3D" id="3.40.50.2300">
    <property type="match status" value="1"/>
</dbReference>
<dbReference type="RefSeq" id="WP_279369166.1">
    <property type="nucleotide sequence ID" value="NZ_JAMWFV010000101.1"/>
</dbReference>
<feature type="non-terminal residue" evidence="1">
    <location>
        <position position="90"/>
    </location>
</feature>
<dbReference type="PANTHER" id="PTHR35271:SF1">
    <property type="entry name" value="ABC TRANSPORTER, SUBSTRATE-BINDING LIPOPROTEIN"/>
    <property type="match status" value="1"/>
</dbReference>
<dbReference type="PANTHER" id="PTHR35271">
    <property type="entry name" value="ABC TRANSPORTER, SUBSTRATE-BINDING LIPOPROTEIN-RELATED"/>
    <property type="match status" value="1"/>
</dbReference>
<comment type="caution">
    <text evidence="1">The sequence shown here is derived from an EMBL/GenBank/DDBJ whole genome shotgun (WGS) entry which is preliminary data.</text>
</comment>
<accession>A0A9X4P0Q5</accession>
<gene>
    <name evidence="1" type="ORF">NF717_12020</name>
</gene>
<sequence>TLAEELVQLKVDVIVAHWTSAALAAKAATSSIPIVFSVVSDPVGSGLVASLPHPGGNITGTSDVAVDLAGKRLDLLKQVVPRLKRVAALG</sequence>
<dbReference type="Pfam" id="PF04392">
    <property type="entry name" value="ABC_sub_bind"/>
    <property type="match status" value="1"/>
</dbReference>
<proteinExistence type="predicted"/>
<feature type="non-terminal residue" evidence="1">
    <location>
        <position position="1"/>
    </location>
</feature>